<evidence type="ECO:0000313" key="16">
    <source>
        <dbReference type="Proteomes" id="UP000515123"/>
    </source>
</evidence>
<comment type="similarity">
    <text evidence="7 10">Belongs to the HD-ZIP homeobox family. Class I subfamily.</text>
</comment>
<dbReference type="InterPro" id="IPR000047">
    <property type="entry name" value="HTH_motif"/>
</dbReference>
<dbReference type="CDD" id="cd00086">
    <property type="entry name" value="homeodomain"/>
    <property type="match status" value="1"/>
</dbReference>
<dbReference type="OrthoDB" id="6159439at2759"/>
<dbReference type="PROSITE" id="PS00027">
    <property type="entry name" value="HOMEOBOX_1"/>
    <property type="match status" value="1"/>
</dbReference>
<keyword evidence="16" id="KW-1185">Reference proteome</keyword>
<dbReference type="SMR" id="A0A199V9S3"/>
<dbReference type="PRINTS" id="PR00031">
    <property type="entry name" value="HTHREPRESSR"/>
</dbReference>
<dbReference type="InterPro" id="IPR045224">
    <property type="entry name" value="HDZip_class_I_plant"/>
</dbReference>
<dbReference type="GeneID" id="109707000"/>
<evidence type="ECO:0000256" key="7">
    <source>
        <dbReference type="ARBA" id="ARBA00025748"/>
    </source>
</evidence>
<protein>
    <recommendedName>
        <fullName evidence="10">Homeobox-leucine zipper protein</fullName>
    </recommendedName>
    <alternativeName>
        <fullName evidence="10">HD-ZIP protein</fullName>
    </alternativeName>
    <alternativeName>
        <fullName evidence="10">Homeodomain transcription factor</fullName>
    </alternativeName>
</protein>
<dbReference type="RefSeq" id="XP_020083619.1">
    <property type="nucleotide sequence ID" value="XM_020228030.1"/>
</dbReference>
<dbReference type="Pfam" id="PF02183">
    <property type="entry name" value="HALZ"/>
    <property type="match status" value="1"/>
</dbReference>
<evidence type="ECO:0000256" key="2">
    <source>
        <dbReference type="ARBA" id="ARBA00023015"/>
    </source>
</evidence>
<comment type="function">
    <text evidence="10">Transcription factor.</text>
</comment>
<keyword evidence="4 8" id="KW-0371">Homeobox</keyword>
<sequence>MAHSGELFLGEAAGVADPFASMNGFAGKRGRRGESTKKRRFSEQQVRSLETTFEVQAKLEPKKKAQLALDLGLQPRQVAIWFQNKRARWKSKQLEHEFAALRADHDALFAAVEALRREKQILLRQLQKLKELLEKQTEENEKDGGSSNGGNRAIAASREGSANENVLNSEHGEIKLSCVAQEEDAGLLYMGEPEVSGCLTSIGEQQQQQCGFNCSSSPENCTTTTTTTTSEWWEFWPLTELNPVA</sequence>
<evidence type="ECO:0000313" key="14">
    <source>
        <dbReference type="EMBL" id="OAY73839.1"/>
    </source>
</evidence>
<dbReference type="InterPro" id="IPR017970">
    <property type="entry name" value="Homeobox_CS"/>
</dbReference>
<evidence type="ECO:0000256" key="12">
    <source>
        <dbReference type="SAM" id="MobiDB-lite"/>
    </source>
</evidence>
<dbReference type="GO" id="GO:0045893">
    <property type="term" value="P:positive regulation of DNA-templated transcription"/>
    <property type="evidence" value="ECO:0007669"/>
    <property type="project" value="TreeGrafter"/>
</dbReference>
<dbReference type="Proteomes" id="UP000515123">
    <property type="component" value="Linkage group 3"/>
</dbReference>
<dbReference type="InterPro" id="IPR009057">
    <property type="entry name" value="Homeodomain-like_sf"/>
</dbReference>
<evidence type="ECO:0000256" key="3">
    <source>
        <dbReference type="ARBA" id="ARBA00023125"/>
    </source>
</evidence>
<reference evidence="17" key="2">
    <citation type="submission" date="2025-04" db="UniProtKB">
        <authorList>
            <consortium name="RefSeq"/>
        </authorList>
    </citation>
    <scope>IDENTIFICATION</scope>
    <source>
        <tissue evidence="17">Leaf</tissue>
    </source>
</reference>
<gene>
    <name evidence="17" type="primary">LOC109707000</name>
    <name evidence="14" type="ORF">ACMD2_13259</name>
</gene>
<evidence type="ECO:0000313" key="17">
    <source>
        <dbReference type="RefSeq" id="XP_020083619.1"/>
    </source>
</evidence>
<dbReference type="InterPro" id="IPR001356">
    <property type="entry name" value="HD"/>
</dbReference>
<keyword evidence="5 10" id="KW-0804">Transcription</keyword>
<dbReference type="Gene3D" id="1.10.10.60">
    <property type="entry name" value="Homeodomain-like"/>
    <property type="match status" value="1"/>
</dbReference>
<evidence type="ECO:0000313" key="15">
    <source>
        <dbReference type="Proteomes" id="UP000092600"/>
    </source>
</evidence>
<comment type="subcellular location">
    <subcellularLocation>
        <location evidence="1 8 9">Nucleus</location>
    </subcellularLocation>
</comment>
<evidence type="ECO:0000256" key="8">
    <source>
        <dbReference type="PROSITE-ProRule" id="PRU00108"/>
    </source>
</evidence>
<feature type="DNA-binding region" description="Homeobox" evidence="8">
    <location>
        <begin position="34"/>
        <end position="93"/>
    </location>
</feature>
<dbReference type="Gramene" id="Aco024127.1.mrna1">
    <property type="protein sequence ID" value="Aco024127.1.mrna1"/>
    <property type="gene ID" value="Aco024127.1.path1"/>
</dbReference>
<feature type="domain" description="Homeobox" evidence="13">
    <location>
        <begin position="32"/>
        <end position="92"/>
    </location>
</feature>
<evidence type="ECO:0000256" key="6">
    <source>
        <dbReference type="ARBA" id="ARBA00023242"/>
    </source>
</evidence>
<dbReference type="Proteomes" id="UP000092600">
    <property type="component" value="Unassembled WGS sequence"/>
</dbReference>
<evidence type="ECO:0000259" key="13">
    <source>
        <dbReference type="PROSITE" id="PS50071"/>
    </source>
</evidence>
<dbReference type="SUPFAM" id="SSF46689">
    <property type="entry name" value="Homeodomain-like"/>
    <property type="match status" value="1"/>
</dbReference>
<dbReference type="GO" id="GO:0005634">
    <property type="term" value="C:nucleus"/>
    <property type="evidence" value="ECO:0007669"/>
    <property type="project" value="UniProtKB-SubCell"/>
</dbReference>
<dbReference type="PANTHER" id="PTHR24326:SF122">
    <property type="entry name" value="HOMEOBOX-LEUCINE ZIPPER PROTEIN HOX6"/>
    <property type="match status" value="1"/>
</dbReference>
<keyword evidence="11" id="KW-0175">Coiled coil</keyword>
<dbReference type="GO" id="GO:0043565">
    <property type="term" value="F:sequence-specific DNA binding"/>
    <property type="evidence" value="ECO:0007669"/>
    <property type="project" value="InterPro"/>
</dbReference>
<organism evidence="14 15">
    <name type="scientific">Ananas comosus</name>
    <name type="common">Pineapple</name>
    <name type="synonym">Ananas ananas</name>
    <dbReference type="NCBI Taxonomy" id="4615"/>
    <lineage>
        <taxon>Eukaryota</taxon>
        <taxon>Viridiplantae</taxon>
        <taxon>Streptophyta</taxon>
        <taxon>Embryophyta</taxon>
        <taxon>Tracheophyta</taxon>
        <taxon>Spermatophyta</taxon>
        <taxon>Magnoliopsida</taxon>
        <taxon>Liliopsida</taxon>
        <taxon>Poales</taxon>
        <taxon>Bromeliaceae</taxon>
        <taxon>Bromelioideae</taxon>
        <taxon>Ananas</taxon>
    </lineage>
</organism>
<feature type="coiled-coil region" evidence="11">
    <location>
        <begin position="112"/>
        <end position="143"/>
    </location>
</feature>
<name>A0A199V9S3_ANACO</name>
<dbReference type="InterPro" id="IPR003106">
    <property type="entry name" value="Leu_zip_homeo"/>
</dbReference>
<keyword evidence="3 8" id="KW-0238">DNA-binding</keyword>
<keyword evidence="6 8" id="KW-0539">Nucleus</keyword>
<evidence type="ECO:0000256" key="1">
    <source>
        <dbReference type="ARBA" id="ARBA00004123"/>
    </source>
</evidence>
<feature type="region of interest" description="Disordered" evidence="12">
    <location>
        <begin position="24"/>
        <end position="44"/>
    </location>
</feature>
<dbReference type="AlphaFoldDB" id="A0A199V9S3"/>
<proteinExistence type="inferred from homology"/>
<dbReference type="GO" id="GO:0000981">
    <property type="term" value="F:DNA-binding transcription factor activity, RNA polymerase II-specific"/>
    <property type="evidence" value="ECO:0007669"/>
    <property type="project" value="UniProtKB-UniRule"/>
</dbReference>
<dbReference type="PANTHER" id="PTHR24326">
    <property type="entry name" value="HOMEOBOX-LEUCINE ZIPPER PROTEIN"/>
    <property type="match status" value="1"/>
</dbReference>
<evidence type="ECO:0000256" key="11">
    <source>
        <dbReference type="SAM" id="Coils"/>
    </source>
</evidence>
<evidence type="ECO:0000256" key="4">
    <source>
        <dbReference type="ARBA" id="ARBA00023155"/>
    </source>
</evidence>
<keyword evidence="2 10" id="KW-0805">Transcription regulation</keyword>
<dbReference type="SMART" id="SM00389">
    <property type="entry name" value="HOX"/>
    <property type="match status" value="1"/>
</dbReference>
<evidence type="ECO:0000256" key="10">
    <source>
        <dbReference type="RuleBase" id="RU369038"/>
    </source>
</evidence>
<accession>A0A199V9S3</accession>
<evidence type="ECO:0000256" key="9">
    <source>
        <dbReference type="RuleBase" id="RU000682"/>
    </source>
</evidence>
<dbReference type="EMBL" id="LSRQ01002577">
    <property type="protein sequence ID" value="OAY73839.1"/>
    <property type="molecule type" value="Genomic_DNA"/>
</dbReference>
<dbReference type="PROSITE" id="PS50071">
    <property type="entry name" value="HOMEOBOX_2"/>
    <property type="match status" value="1"/>
</dbReference>
<reference evidence="14 15" key="1">
    <citation type="journal article" date="2016" name="DNA Res.">
        <title>The draft genome of MD-2 pineapple using hybrid error correction of long reads.</title>
        <authorList>
            <person name="Redwan R.M."/>
            <person name="Saidin A."/>
            <person name="Kumar S.V."/>
        </authorList>
    </citation>
    <scope>NUCLEOTIDE SEQUENCE [LARGE SCALE GENOMIC DNA]</scope>
    <source>
        <strain evidence="15">cv. MD2</strain>
        <tissue evidence="14">Leaf</tissue>
    </source>
</reference>
<evidence type="ECO:0000256" key="5">
    <source>
        <dbReference type="ARBA" id="ARBA00023163"/>
    </source>
</evidence>
<dbReference type="Pfam" id="PF00046">
    <property type="entry name" value="Homeodomain"/>
    <property type="match status" value="1"/>
</dbReference>